<evidence type="ECO:0000313" key="2">
    <source>
        <dbReference type="EMBL" id="MDY2586871.1"/>
    </source>
</evidence>
<keyword evidence="3" id="KW-1185">Reference proteome</keyword>
<dbReference type="RefSeq" id="WP_320555248.1">
    <property type="nucleotide sequence ID" value="NZ_JAXDAE010000004.1"/>
</dbReference>
<dbReference type="InterPro" id="IPR011655">
    <property type="entry name" value="MpPF26"/>
</dbReference>
<name>A0ABU5ELH9_9FLAO</name>
<reference evidence="2 3" key="1">
    <citation type="submission" date="2023-11" db="EMBL/GenBank/DDBJ databases">
        <title>Winogradskyella pelagius sp. nov., isolated from coastal sediment.</title>
        <authorList>
            <person name="Li F."/>
        </authorList>
    </citation>
    <scope>NUCLEOTIDE SEQUENCE [LARGE SCALE GENOMIC DNA]</scope>
    <source>
        <strain evidence="2 3">KCTC 23502</strain>
    </source>
</reference>
<accession>A0ABU5ELH9</accession>
<gene>
    <name evidence="2" type="ORF">SNF14_05935</name>
</gene>
<sequence length="112" mass="12251">MEQQKLPNATASIVLGSISFICCCFSMGIGGLLLSGIAYYLAMKDEKLYAEQPEIYSNFSQVKTAKIIAIIGLVLAVIALIMSIYTIVSAGGWDAYMEQSKDVWRQMGVEVE</sequence>
<feature type="transmembrane region" description="Helical" evidence="1">
    <location>
        <begin position="12"/>
        <end position="42"/>
    </location>
</feature>
<dbReference type="Proteomes" id="UP001285855">
    <property type="component" value="Unassembled WGS sequence"/>
</dbReference>
<feature type="transmembrane region" description="Helical" evidence="1">
    <location>
        <begin position="67"/>
        <end position="88"/>
    </location>
</feature>
<comment type="caution">
    <text evidence="2">The sequence shown here is derived from an EMBL/GenBank/DDBJ whole genome shotgun (WGS) entry which is preliminary data.</text>
</comment>
<organism evidence="2 3">
    <name type="scientific">Winogradskyella aquimaris</name>
    <dbReference type="NCBI Taxonomy" id="864074"/>
    <lineage>
        <taxon>Bacteria</taxon>
        <taxon>Pseudomonadati</taxon>
        <taxon>Bacteroidota</taxon>
        <taxon>Flavobacteriia</taxon>
        <taxon>Flavobacteriales</taxon>
        <taxon>Flavobacteriaceae</taxon>
        <taxon>Winogradskyella</taxon>
    </lineage>
</organism>
<dbReference type="NCBIfam" id="NF040945">
    <property type="entry name" value="CCC_membrane"/>
    <property type="match status" value="1"/>
</dbReference>
<dbReference type="EMBL" id="JAXDAE010000004">
    <property type="protein sequence ID" value="MDY2586871.1"/>
    <property type="molecule type" value="Genomic_DNA"/>
</dbReference>
<keyword evidence="1" id="KW-1133">Transmembrane helix</keyword>
<proteinExistence type="predicted"/>
<evidence type="ECO:0000313" key="3">
    <source>
        <dbReference type="Proteomes" id="UP001285855"/>
    </source>
</evidence>
<protein>
    <submittedName>
        <fullName evidence="2">CCC motif membrane protein</fullName>
    </submittedName>
</protein>
<dbReference type="Pfam" id="PF07666">
    <property type="entry name" value="MpPF26"/>
    <property type="match status" value="1"/>
</dbReference>
<keyword evidence="1" id="KW-0472">Membrane</keyword>
<evidence type="ECO:0000256" key="1">
    <source>
        <dbReference type="SAM" id="Phobius"/>
    </source>
</evidence>
<keyword evidence="1" id="KW-0812">Transmembrane</keyword>